<dbReference type="EMBL" id="OMOD01000013">
    <property type="protein sequence ID" value="SPF32821.1"/>
    <property type="molecule type" value="Genomic_DNA"/>
</dbReference>
<proteinExistence type="predicted"/>
<sequence length="119" mass="13327">MIGFVRVSNRQNVVCSIMGGTSEMKSPLDMQDRRASLCDENSSCLRQFDADNPSIIASEQAKSKLFLDLSNLSAERRLGEVQSEGGLREVQLFAQGNDRVQVAYFDVREHGSQLRSRGW</sequence>
<gene>
    <name evidence="1" type="ORF">SBA1_110028</name>
</gene>
<dbReference type="Proteomes" id="UP000238701">
    <property type="component" value="Unassembled WGS sequence"/>
</dbReference>
<evidence type="ECO:0000313" key="2">
    <source>
        <dbReference type="Proteomes" id="UP000238701"/>
    </source>
</evidence>
<accession>A0A2U3JZK3</accession>
<reference evidence="2" key="1">
    <citation type="submission" date="2018-02" db="EMBL/GenBank/DDBJ databases">
        <authorList>
            <person name="Hausmann B."/>
        </authorList>
    </citation>
    <scope>NUCLEOTIDE SEQUENCE [LARGE SCALE GENOMIC DNA]</scope>
    <source>
        <strain evidence="2">Peat soil MAG SbA1</strain>
    </source>
</reference>
<evidence type="ECO:0000313" key="1">
    <source>
        <dbReference type="EMBL" id="SPF32821.1"/>
    </source>
</evidence>
<organism evidence="1 2">
    <name type="scientific">Candidatus Sulfotelmatobacter kueseliae</name>
    <dbReference type="NCBI Taxonomy" id="2042962"/>
    <lineage>
        <taxon>Bacteria</taxon>
        <taxon>Pseudomonadati</taxon>
        <taxon>Acidobacteriota</taxon>
        <taxon>Terriglobia</taxon>
        <taxon>Terriglobales</taxon>
        <taxon>Candidatus Korobacteraceae</taxon>
        <taxon>Candidatus Sulfotelmatobacter</taxon>
    </lineage>
</organism>
<dbReference type="AlphaFoldDB" id="A0A2U3JZK3"/>
<protein>
    <submittedName>
        <fullName evidence="1">Uncharacterized protein</fullName>
    </submittedName>
</protein>
<name>A0A2U3JZK3_9BACT</name>